<evidence type="ECO:0000313" key="1">
    <source>
        <dbReference type="EMBL" id="MEQ7154514.1"/>
    </source>
</evidence>
<comment type="caution">
    <text evidence="1">The sequence shown here is derived from an EMBL/GenBank/DDBJ whole genome shotgun (WGS) entry which is preliminary data.</text>
</comment>
<proteinExistence type="predicted"/>
<dbReference type="PANTHER" id="PTHR35580:SF1">
    <property type="entry name" value="PHYTASE-LIKE DOMAIN-CONTAINING PROTEIN"/>
    <property type="match status" value="1"/>
</dbReference>
<dbReference type="PANTHER" id="PTHR35580">
    <property type="entry name" value="CELL SURFACE GLYCOPROTEIN (S-LAYER PROTEIN)-LIKE PROTEIN"/>
    <property type="match status" value="1"/>
</dbReference>
<keyword evidence="2" id="KW-1185">Reference proteome</keyword>
<sequence length="441" mass="43639">MAITGESVFARGVAPGPAESFYVVGSFGAGRALTIGSESRQSSGGDDLFVARVSSSGDLIWFKTFGGSGGDFAFDVDSDGAGNAYVTGRAVGRVAFGGQTIDAGDGDAVLFKLSGSGDVVWVRQTAGPGGSAGNEVATDAAGNSAIVGPQSGPLSIGSGVTVTGPASGTDPFVAYFRSDGTPVWGARLAGQDPGSSETEAARGVAIAPDGRTMITGPFSGSLSIAGLTGFGVTSVGDLSDCYVLIIYPDGQPAALRRYGGPGQDVCRGIDGASDGGARLSGTFDVSIFEGTNQLVSAGESDLFVAALASGGEVLWARGIGSPGDEQGSELEIGPGDRTFLFGNTTGMAAITGGPLIMSGGLRDQVVISFTANGGFDSVSQARGTGDDIAFALALLPSGMVGVAGTIGGGPAETATTDFGATRLTTSGLQSFFAVLQPIPRG</sequence>
<name>A0ABV1NMK4_9CAUL</name>
<evidence type="ECO:0008006" key="3">
    <source>
        <dbReference type="Google" id="ProtNLM"/>
    </source>
</evidence>
<dbReference type="InterPro" id="IPR052918">
    <property type="entry name" value="Motility_Chemotaxis_Reg"/>
</dbReference>
<dbReference type="RefSeq" id="WP_349683681.1">
    <property type="nucleotide sequence ID" value="NZ_JBEGDD010000003.1"/>
</dbReference>
<reference evidence="1 2" key="1">
    <citation type="submission" date="2024-06" db="EMBL/GenBank/DDBJ databases">
        <title>Brevundimonas sp. C11.</title>
        <authorList>
            <person name="Maltman C."/>
        </authorList>
    </citation>
    <scope>NUCLEOTIDE SEQUENCE [LARGE SCALE GENOMIC DNA]</scope>
    <source>
        <strain evidence="1 2">C11</strain>
    </source>
</reference>
<dbReference type="EMBL" id="JBEGDD010000003">
    <property type="protein sequence ID" value="MEQ7154514.1"/>
    <property type="molecule type" value="Genomic_DNA"/>
</dbReference>
<evidence type="ECO:0000313" key="2">
    <source>
        <dbReference type="Proteomes" id="UP001445732"/>
    </source>
</evidence>
<gene>
    <name evidence="1" type="ORF">ABN401_04740</name>
</gene>
<dbReference type="Proteomes" id="UP001445732">
    <property type="component" value="Unassembled WGS sequence"/>
</dbReference>
<protein>
    <recommendedName>
        <fullName evidence="3">Bulb-type lectin domain-containing protein</fullName>
    </recommendedName>
</protein>
<accession>A0ABV1NMK4</accession>
<organism evidence="1 2">
    <name type="scientific">Brevundimonas aurifodinae</name>
    <dbReference type="NCBI Taxonomy" id="1508312"/>
    <lineage>
        <taxon>Bacteria</taxon>
        <taxon>Pseudomonadati</taxon>
        <taxon>Pseudomonadota</taxon>
        <taxon>Alphaproteobacteria</taxon>
        <taxon>Caulobacterales</taxon>
        <taxon>Caulobacteraceae</taxon>
        <taxon>Brevundimonas</taxon>
    </lineage>
</organism>